<evidence type="ECO:0000313" key="12">
    <source>
        <dbReference type="Proteomes" id="UP000734854"/>
    </source>
</evidence>
<dbReference type="InterPro" id="IPR001356">
    <property type="entry name" value="HD"/>
</dbReference>
<feature type="compositionally biased region" description="Basic and acidic residues" evidence="9">
    <location>
        <begin position="1"/>
        <end position="12"/>
    </location>
</feature>
<comment type="subcellular location">
    <subcellularLocation>
        <location evidence="1 8">Nucleus</location>
    </subcellularLocation>
</comment>
<dbReference type="SMART" id="SM00389">
    <property type="entry name" value="HOX"/>
    <property type="match status" value="1"/>
</dbReference>
<keyword evidence="4 8" id="KW-0238">DNA-binding</keyword>
<dbReference type="AlphaFoldDB" id="A0A8J5KGF2"/>
<evidence type="ECO:0000256" key="7">
    <source>
        <dbReference type="ARBA" id="ARBA00023242"/>
    </source>
</evidence>
<dbReference type="Pfam" id="PF05920">
    <property type="entry name" value="Homeobox_KN"/>
    <property type="match status" value="1"/>
</dbReference>
<feature type="region of interest" description="Disordered" evidence="9">
    <location>
        <begin position="51"/>
        <end position="71"/>
    </location>
</feature>
<feature type="DNA-binding region" description="Homeobox" evidence="8">
    <location>
        <begin position="673"/>
        <end position="735"/>
    </location>
</feature>
<keyword evidence="3" id="KW-0805">Transcription regulation</keyword>
<keyword evidence="7 8" id="KW-0539">Nucleus</keyword>
<evidence type="ECO:0000256" key="2">
    <source>
        <dbReference type="ARBA" id="ARBA00006454"/>
    </source>
</evidence>
<dbReference type="SUPFAM" id="SSF46689">
    <property type="entry name" value="Homeodomain-like"/>
    <property type="match status" value="1"/>
</dbReference>
<dbReference type="CDD" id="cd00086">
    <property type="entry name" value="homeodomain"/>
    <property type="match status" value="1"/>
</dbReference>
<reference evidence="11 12" key="1">
    <citation type="submission" date="2020-08" db="EMBL/GenBank/DDBJ databases">
        <title>Plant Genome Project.</title>
        <authorList>
            <person name="Zhang R.-G."/>
        </authorList>
    </citation>
    <scope>NUCLEOTIDE SEQUENCE [LARGE SCALE GENOMIC DNA]</scope>
    <source>
        <tissue evidence="11">Rhizome</tissue>
    </source>
</reference>
<comment type="caution">
    <text evidence="11">The sequence shown here is derived from an EMBL/GenBank/DDBJ whole genome shotgun (WGS) entry which is preliminary data.</text>
</comment>
<gene>
    <name evidence="11" type="ORF">ZIOFF_059399</name>
</gene>
<dbReference type="InterPro" id="IPR006563">
    <property type="entry name" value="POX_dom"/>
</dbReference>
<keyword evidence="5 8" id="KW-0371">Homeobox</keyword>
<dbReference type="PANTHER" id="PTHR11850">
    <property type="entry name" value="HOMEOBOX PROTEIN TRANSCRIPTION FACTORS"/>
    <property type="match status" value="1"/>
</dbReference>
<organism evidence="11 12">
    <name type="scientific">Zingiber officinale</name>
    <name type="common">Ginger</name>
    <name type="synonym">Amomum zingiber</name>
    <dbReference type="NCBI Taxonomy" id="94328"/>
    <lineage>
        <taxon>Eukaryota</taxon>
        <taxon>Viridiplantae</taxon>
        <taxon>Streptophyta</taxon>
        <taxon>Embryophyta</taxon>
        <taxon>Tracheophyta</taxon>
        <taxon>Spermatophyta</taxon>
        <taxon>Magnoliopsida</taxon>
        <taxon>Liliopsida</taxon>
        <taxon>Zingiberales</taxon>
        <taxon>Zingiberaceae</taxon>
        <taxon>Zingiber</taxon>
    </lineage>
</organism>
<evidence type="ECO:0000256" key="3">
    <source>
        <dbReference type="ARBA" id="ARBA00023015"/>
    </source>
</evidence>
<evidence type="ECO:0000256" key="6">
    <source>
        <dbReference type="ARBA" id="ARBA00023163"/>
    </source>
</evidence>
<dbReference type="GO" id="GO:0006355">
    <property type="term" value="P:regulation of DNA-templated transcription"/>
    <property type="evidence" value="ECO:0007669"/>
    <property type="project" value="InterPro"/>
</dbReference>
<dbReference type="Proteomes" id="UP000734854">
    <property type="component" value="Unassembled WGS sequence"/>
</dbReference>
<evidence type="ECO:0000256" key="4">
    <source>
        <dbReference type="ARBA" id="ARBA00023125"/>
    </source>
</evidence>
<evidence type="ECO:0000256" key="1">
    <source>
        <dbReference type="ARBA" id="ARBA00004123"/>
    </source>
</evidence>
<dbReference type="EMBL" id="JACMSC010000016">
    <property type="protein sequence ID" value="KAG6482761.1"/>
    <property type="molecule type" value="Genomic_DNA"/>
</dbReference>
<evidence type="ECO:0000256" key="8">
    <source>
        <dbReference type="PROSITE-ProRule" id="PRU00108"/>
    </source>
</evidence>
<dbReference type="InterPro" id="IPR050224">
    <property type="entry name" value="TALE_homeobox"/>
</dbReference>
<dbReference type="PROSITE" id="PS50071">
    <property type="entry name" value="HOMEOBOX_2"/>
    <property type="match status" value="1"/>
</dbReference>
<evidence type="ECO:0000256" key="5">
    <source>
        <dbReference type="ARBA" id="ARBA00023155"/>
    </source>
</evidence>
<keyword evidence="6" id="KW-0804">Transcription</keyword>
<evidence type="ECO:0000313" key="11">
    <source>
        <dbReference type="EMBL" id="KAG6482761.1"/>
    </source>
</evidence>
<feature type="region of interest" description="Disordered" evidence="9">
    <location>
        <begin position="1"/>
        <end position="37"/>
    </location>
</feature>
<sequence>MVHRESGKEKTNTRPRSKRSLQSVESPPFPGNPRPHLTLRHPLRRIIAARWSPTRHSHPSTTGADGTEEKLKGHGGLVCGWDRWHWKWRRSQPSVANVAARKRSFWVPAVSSWLFLSLPPKKQAALFPAVLFSTACFLSLSWHSAAAVANHEVAFANETMRGRGKKEKTEKNSAMLCARIKTECSNGEGIEGEEDEWGRCVVVVKGVVAIKPPPTHVSWPTTVTANLGGIGMSGFRPDVHVAQQSRRDKLRLQYDLFHPPLDAGLGLDSIMFSSAASAAAQEFAASGGQVPLGAPSSTVILGDVALQPQSACDWTLTPPQPPPYTHLYCHQPKISGFTTGIHDPAVADLQSGIAQAPPCSWSTVDGCGGAGEVHFLPSYATDAHGGAASSLMDARHMPVEWTGVDEAAVVVGGASRGLSLTLASVAAGPSSAHPKISICDRAFTGSGGSLQDVVGRGAGPLGPFTGYATILKNSRFLRPAQLLLDECCSSVTGSKLSKRCYGTADPPSEKDSESIGCASAASTSALHGSAPEAARVEQASAGTTSITSSKIHRPEFQQKKAKLLQMQEEVCKKYKQYHQQMQMVVSSFESVAGLSSAIPYASLALKTISKHFRSLKTAISDQIRHISKALGEEFISSPSSTATPRLKYLDQNLRKQKMGENSTLGFMENNQPVWRPQRGLPERAVSVLRAWLFEHFLHPYPTDTDKHMLATQTGLSRNQVSNWFINARVRLWKPMIEEIHMLESKGMGGMDLNSANSRDTRPTTDNGICSASNPRPQQQCIGPMSCTSMYPVFNNESCQNLEPWQGDKRSRVEECEMLSSMDDSLMSFATYQHAMDIGGIEAVSLTLGLKHDGGPQNPQQMRPFGTQMLHDFVG</sequence>
<evidence type="ECO:0000259" key="10">
    <source>
        <dbReference type="PROSITE" id="PS50071"/>
    </source>
</evidence>
<dbReference type="Pfam" id="PF07526">
    <property type="entry name" value="POX"/>
    <property type="match status" value="1"/>
</dbReference>
<dbReference type="SMART" id="SM00574">
    <property type="entry name" value="POX"/>
    <property type="match status" value="1"/>
</dbReference>
<proteinExistence type="inferred from homology"/>
<dbReference type="FunFam" id="1.10.10.60:FF:000117">
    <property type="entry name" value="BEL1-like homeodomain protein 9"/>
    <property type="match status" value="1"/>
</dbReference>
<dbReference type="InterPro" id="IPR008422">
    <property type="entry name" value="KN_HD"/>
</dbReference>
<protein>
    <recommendedName>
        <fullName evidence="10">Homeobox domain-containing protein</fullName>
    </recommendedName>
</protein>
<dbReference type="Gene3D" id="1.10.10.60">
    <property type="entry name" value="Homeodomain-like"/>
    <property type="match status" value="1"/>
</dbReference>
<name>A0A8J5KGF2_ZINOF</name>
<keyword evidence="12" id="KW-1185">Reference proteome</keyword>
<feature type="domain" description="Homeobox" evidence="10">
    <location>
        <begin position="671"/>
        <end position="734"/>
    </location>
</feature>
<dbReference type="InterPro" id="IPR009057">
    <property type="entry name" value="Homeodomain-like_sf"/>
</dbReference>
<comment type="similarity">
    <text evidence="2">Belongs to the TALE/BELL homeobox family.</text>
</comment>
<dbReference type="GO" id="GO:0003677">
    <property type="term" value="F:DNA binding"/>
    <property type="evidence" value="ECO:0007669"/>
    <property type="project" value="UniProtKB-UniRule"/>
</dbReference>
<evidence type="ECO:0000256" key="9">
    <source>
        <dbReference type="SAM" id="MobiDB-lite"/>
    </source>
</evidence>
<dbReference type="GO" id="GO:0005634">
    <property type="term" value="C:nucleus"/>
    <property type="evidence" value="ECO:0007669"/>
    <property type="project" value="UniProtKB-SubCell"/>
</dbReference>
<accession>A0A8J5KGF2</accession>